<dbReference type="CDD" id="cd00143">
    <property type="entry name" value="PP2Cc"/>
    <property type="match status" value="1"/>
</dbReference>
<evidence type="ECO:0000313" key="4">
    <source>
        <dbReference type="Proteomes" id="UP000789595"/>
    </source>
</evidence>
<evidence type="ECO:0000256" key="1">
    <source>
        <dbReference type="SAM" id="MobiDB-lite"/>
    </source>
</evidence>
<reference evidence="3" key="1">
    <citation type="submission" date="2021-11" db="EMBL/GenBank/DDBJ databases">
        <authorList>
            <consortium name="Genoscope - CEA"/>
            <person name="William W."/>
        </authorList>
    </citation>
    <scope>NUCLEOTIDE SEQUENCE</scope>
</reference>
<keyword evidence="4" id="KW-1185">Reference proteome</keyword>
<protein>
    <recommendedName>
        <fullName evidence="2">PPM-type phosphatase domain-containing protein</fullName>
    </recommendedName>
</protein>
<dbReference type="EMBL" id="CAKKNE010000003">
    <property type="protein sequence ID" value="CAH0372015.1"/>
    <property type="molecule type" value="Genomic_DNA"/>
</dbReference>
<dbReference type="InterPro" id="IPR015655">
    <property type="entry name" value="PP2C"/>
</dbReference>
<name>A0A8J2WKS6_9STRA</name>
<evidence type="ECO:0000259" key="2">
    <source>
        <dbReference type="PROSITE" id="PS51746"/>
    </source>
</evidence>
<feature type="compositionally biased region" description="Pro residues" evidence="1">
    <location>
        <begin position="356"/>
        <end position="370"/>
    </location>
</feature>
<dbReference type="AlphaFoldDB" id="A0A8J2WKS6"/>
<proteinExistence type="predicted"/>
<dbReference type="Pfam" id="PF00481">
    <property type="entry name" value="PP2C"/>
    <property type="match status" value="1"/>
</dbReference>
<dbReference type="Proteomes" id="UP000789595">
    <property type="component" value="Unassembled WGS sequence"/>
</dbReference>
<dbReference type="OrthoDB" id="10264738at2759"/>
<sequence>MGGGASKKKKAVVLDDADDAALFDAAFTNKVLNACYLDTREIRQRLTSSEAKLRCDCGAYSARYGSLVFRGLYADEPTKPCQDRYGMVETNGDPWFLILDGHGPNGHACAQFCLEELPRSFEDAQGSVEEHLTQASVSTNRALHKSKVESRDSGTTCVSLLVDGGVLYCSNVGDSRCVLGRRENNSIKAIALSKDQTLYRQDERQRIEASGGRVLSIGQIEGSVPMDHIWKCDLGSEIDSDGDPPRLWRKDAYEPGTAFSRSLGDFTAQELGCSSTPEVQQHVIDASDVCCVLATDGVWEFLTSQEVIDICVSCKTPKEACYKIVAESYRRWYEREERIDDIACCVLYFDGASVASPPPSLREPGAAPPPRLRRRGSIVAPAAAAPPP</sequence>
<dbReference type="PANTHER" id="PTHR47992">
    <property type="entry name" value="PROTEIN PHOSPHATASE"/>
    <property type="match status" value="1"/>
</dbReference>
<dbReference type="InterPro" id="IPR036457">
    <property type="entry name" value="PPM-type-like_dom_sf"/>
</dbReference>
<feature type="region of interest" description="Disordered" evidence="1">
    <location>
        <begin position="356"/>
        <end position="388"/>
    </location>
</feature>
<dbReference type="PROSITE" id="PS51746">
    <property type="entry name" value="PPM_2"/>
    <property type="match status" value="1"/>
</dbReference>
<dbReference type="SUPFAM" id="SSF81606">
    <property type="entry name" value="PP2C-like"/>
    <property type="match status" value="1"/>
</dbReference>
<dbReference type="Gene3D" id="3.60.40.10">
    <property type="entry name" value="PPM-type phosphatase domain"/>
    <property type="match status" value="1"/>
</dbReference>
<organism evidence="3 4">
    <name type="scientific">Pelagomonas calceolata</name>
    <dbReference type="NCBI Taxonomy" id="35677"/>
    <lineage>
        <taxon>Eukaryota</taxon>
        <taxon>Sar</taxon>
        <taxon>Stramenopiles</taxon>
        <taxon>Ochrophyta</taxon>
        <taxon>Pelagophyceae</taxon>
        <taxon>Pelagomonadales</taxon>
        <taxon>Pelagomonadaceae</taxon>
        <taxon>Pelagomonas</taxon>
    </lineage>
</organism>
<evidence type="ECO:0000313" key="3">
    <source>
        <dbReference type="EMBL" id="CAH0372015.1"/>
    </source>
</evidence>
<accession>A0A8J2WKS6</accession>
<dbReference type="GO" id="GO:0004722">
    <property type="term" value="F:protein serine/threonine phosphatase activity"/>
    <property type="evidence" value="ECO:0007669"/>
    <property type="project" value="InterPro"/>
</dbReference>
<gene>
    <name evidence="3" type="ORF">PECAL_3P19880</name>
</gene>
<dbReference type="SMART" id="SM00332">
    <property type="entry name" value="PP2Cc"/>
    <property type="match status" value="1"/>
</dbReference>
<feature type="domain" description="PPM-type phosphatase" evidence="2">
    <location>
        <begin position="56"/>
        <end position="349"/>
    </location>
</feature>
<comment type="caution">
    <text evidence="3">The sequence shown here is derived from an EMBL/GenBank/DDBJ whole genome shotgun (WGS) entry which is preliminary data.</text>
</comment>
<dbReference type="InterPro" id="IPR001932">
    <property type="entry name" value="PPM-type_phosphatase-like_dom"/>
</dbReference>